<accession>A0ABW5XC70</accession>
<proteinExistence type="predicted"/>
<dbReference type="InterPro" id="IPR011008">
    <property type="entry name" value="Dimeric_a/b-barrel"/>
</dbReference>
<evidence type="ECO:0000313" key="2">
    <source>
        <dbReference type="EMBL" id="MFD2839288.1"/>
    </source>
</evidence>
<dbReference type="EMBL" id="JBHUOP010000001">
    <property type="protein sequence ID" value="MFD2839288.1"/>
    <property type="molecule type" value="Genomic_DNA"/>
</dbReference>
<dbReference type="RefSeq" id="WP_377464738.1">
    <property type="nucleotide sequence ID" value="NZ_JBHUOP010000001.1"/>
</dbReference>
<dbReference type="Pfam" id="PF01037">
    <property type="entry name" value="AsnC_trans_reg"/>
    <property type="match status" value="1"/>
</dbReference>
<dbReference type="Proteomes" id="UP001597391">
    <property type="component" value="Unassembled WGS sequence"/>
</dbReference>
<organism evidence="2 3">
    <name type="scientific">Populibacterium corticicola</name>
    <dbReference type="NCBI Taxonomy" id="1812826"/>
    <lineage>
        <taxon>Bacteria</taxon>
        <taxon>Bacillati</taxon>
        <taxon>Actinomycetota</taxon>
        <taxon>Actinomycetes</taxon>
        <taxon>Micrococcales</taxon>
        <taxon>Jonesiaceae</taxon>
        <taxon>Populibacterium</taxon>
    </lineage>
</organism>
<feature type="domain" description="Transcription regulator AsnC/Lrp ligand binding" evidence="1">
    <location>
        <begin position="6"/>
        <end position="77"/>
    </location>
</feature>
<dbReference type="PANTHER" id="PTHR30154:SF34">
    <property type="entry name" value="TRANSCRIPTIONAL REGULATOR AZLB"/>
    <property type="match status" value="1"/>
</dbReference>
<reference evidence="3" key="1">
    <citation type="journal article" date="2019" name="Int. J. Syst. Evol. Microbiol.">
        <title>The Global Catalogue of Microorganisms (GCM) 10K type strain sequencing project: providing services to taxonomists for standard genome sequencing and annotation.</title>
        <authorList>
            <consortium name="The Broad Institute Genomics Platform"/>
            <consortium name="The Broad Institute Genome Sequencing Center for Infectious Disease"/>
            <person name="Wu L."/>
            <person name="Ma J."/>
        </authorList>
    </citation>
    <scope>NUCLEOTIDE SEQUENCE [LARGE SCALE GENOMIC DNA]</scope>
    <source>
        <strain evidence="3">KCTC 33576</strain>
    </source>
</reference>
<comment type="caution">
    <text evidence="2">The sequence shown here is derived from an EMBL/GenBank/DDBJ whole genome shotgun (WGS) entry which is preliminary data.</text>
</comment>
<dbReference type="Gene3D" id="3.30.70.920">
    <property type="match status" value="1"/>
</dbReference>
<protein>
    <submittedName>
        <fullName evidence="2">Lrp/AsnC family transcriptional regulator</fullName>
    </submittedName>
</protein>
<keyword evidence="3" id="KW-1185">Reference proteome</keyword>
<dbReference type="PANTHER" id="PTHR30154">
    <property type="entry name" value="LEUCINE-RESPONSIVE REGULATORY PROTEIN"/>
    <property type="match status" value="1"/>
</dbReference>
<sequence>MPTAIVMIDTEQALIPEVATQIAEVNGVSEVYSVTGEVDLIAIVKVPDHHDFADVIADKISKIAGVQRTRTYLAFREFSSRDLDEAFDIGV</sequence>
<dbReference type="InterPro" id="IPR019887">
    <property type="entry name" value="Tscrpt_reg_AsnC/Lrp_C"/>
</dbReference>
<name>A0ABW5XC70_9MICO</name>
<gene>
    <name evidence="2" type="ORF">ACFSYH_01720</name>
</gene>
<evidence type="ECO:0000313" key="3">
    <source>
        <dbReference type="Proteomes" id="UP001597391"/>
    </source>
</evidence>
<evidence type="ECO:0000259" key="1">
    <source>
        <dbReference type="Pfam" id="PF01037"/>
    </source>
</evidence>
<dbReference type="SUPFAM" id="SSF54909">
    <property type="entry name" value="Dimeric alpha+beta barrel"/>
    <property type="match status" value="1"/>
</dbReference>